<sequence>MNNTVVKTPEELLKDLDSCLKKSGMSPEEFLNSFANFYNIKDIVEKDIIDSGSYYDSFIA</sequence>
<organism evidence="1 2">
    <name type="scientific">Clostridium aciditolerans</name>
    <dbReference type="NCBI Taxonomy" id="339861"/>
    <lineage>
        <taxon>Bacteria</taxon>
        <taxon>Bacillati</taxon>
        <taxon>Bacillota</taxon>
        <taxon>Clostridia</taxon>
        <taxon>Eubacteriales</taxon>
        <taxon>Clostridiaceae</taxon>
        <taxon>Clostridium</taxon>
    </lineage>
</organism>
<dbReference type="Proteomes" id="UP000622687">
    <property type="component" value="Unassembled WGS sequence"/>
</dbReference>
<comment type="caution">
    <text evidence="1">The sequence shown here is derived from an EMBL/GenBank/DDBJ whole genome shotgun (WGS) entry which is preliminary data.</text>
</comment>
<proteinExistence type="predicted"/>
<gene>
    <name evidence="1" type="ORF">I6U51_22340</name>
</gene>
<keyword evidence="2" id="KW-1185">Reference proteome</keyword>
<name>A0A934M925_9CLOT</name>
<protein>
    <submittedName>
        <fullName evidence="1">Uncharacterized protein</fullName>
    </submittedName>
</protein>
<evidence type="ECO:0000313" key="1">
    <source>
        <dbReference type="EMBL" id="MBI6875416.1"/>
    </source>
</evidence>
<reference evidence="1" key="1">
    <citation type="submission" date="2020-12" db="EMBL/GenBank/DDBJ databases">
        <title>Clostridium thailandense sp. nov., a novel acetogenic bacterium isolated from peat land soil in Thailand.</title>
        <authorList>
            <person name="Chaikitkaew S."/>
            <person name="Birkeland N.K."/>
        </authorList>
    </citation>
    <scope>NUCLEOTIDE SEQUENCE</scope>
    <source>
        <strain evidence="1">DSM 17425</strain>
    </source>
</reference>
<evidence type="ECO:0000313" key="2">
    <source>
        <dbReference type="Proteomes" id="UP000622687"/>
    </source>
</evidence>
<dbReference type="RefSeq" id="WP_211144764.1">
    <property type="nucleotide sequence ID" value="NZ_JAEEGB010000044.1"/>
</dbReference>
<dbReference type="AlphaFoldDB" id="A0A934M925"/>
<accession>A0A934M925</accession>
<dbReference type="EMBL" id="JAEEGB010000044">
    <property type="protein sequence ID" value="MBI6875416.1"/>
    <property type="molecule type" value="Genomic_DNA"/>
</dbReference>